<dbReference type="EMBL" id="BARV01003496">
    <property type="protein sequence ID" value="GAI07826.1"/>
    <property type="molecule type" value="Genomic_DNA"/>
</dbReference>
<feature type="non-terminal residue" evidence="1">
    <location>
        <position position="207"/>
    </location>
</feature>
<evidence type="ECO:0000313" key="1">
    <source>
        <dbReference type="EMBL" id="GAI07826.1"/>
    </source>
</evidence>
<dbReference type="AlphaFoldDB" id="X1LPR1"/>
<organism evidence="1">
    <name type="scientific">marine sediment metagenome</name>
    <dbReference type="NCBI Taxonomy" id="412755"/>
    <lineage>
        <taxon>unclassified sequences</taxon>
        <taxon>metagenomes</taxon>
        <taxon>ecological metagenomes</taxon>
    </lineage>
</organism>
<comment type="caution">
    <text evidence="1">The sequence shown here is derived from an EMBL/GenBank/DDBJ whole genome shotgun (WGS) entry which is preliminary data.</text>
</comment>
<sequence length="207" mass="23886">MGIKDKATYGEYYWAMQVEAAKQLAEESEEELSRLSQRLISSLRLPDIVPDELSFLLSELQAPAGQFLTDVGGRFVSEVADGMVSKTTSPLMESIGYLAYMKWPTKKITPTATAQLYSRKKISKDFFDERLRMGGFEPYEAKFQFDAMRPYPSIPDLVLYSRYHGDPANVWGTIQDYFDVDPTDFKLWNWLGLQRLTTMQVQTLYRR</sequence>
<protein>
    <submittedName>
        <fullName evidence="1">Uncharacterized protein</fullName>
    </submittedName>
</protein>
<gene>
    <name evidence="1" type="ORF">S06H3_08327</name>
</gene>
<reference evidence="1" key="1">
    <citation type="journal article" date="2014" name="Front. Microbiol.">
        <title>High frequency of phylogenetically diverse reductive dehalogenase-homologous genes in deep subseafloor sedimentary metagenomes.</title>
        <authorList>
            <person name="Kawai M."/>
            <person name="Futagami T."/>
            <person name="Toyoda A."/>
            <person name="Takaki Y."/>
            <person name="Nishi S."/>
            <person name="Hori S."/>
            <person name="Arai W."/>
            <person name="Tsubouchi T."/>
            <person name="Morono Y."/>
            <person name="Uchiyama I."/>
            <person name="Ito T."/>
            <person name="Fujiyama A."/>
            <person name="Inagaki F."/>
            <person name="Takami H."/>
        </authorList>
    </citation>
    <scope>NUCLEOTIDE SEQUENCE</scope>
    <source>
        <strain evidence="1">Expedition CK06-06</strain>
    </source>
</reference>
<proteinExistence type="predicted"/>
<accession>X1LPR1</accession>
<name>X1LPR1_9ZZZZ</name>